<evidence type="ECO:0000313" key="4">
    <source>
        <dbReference type="Proteomes" id="UP001060368"/>
    </source>
</evidence>
<protein>
    <submittedName>
        <fullName evidence="3">Uncharacterized protein</fullName>
    </submittedName>
</protein>
<feature type="region of interest" description="Disordered" evidence="1">
    <location>
        <begin position="367"/>
        <end position="394"/>
    </location>
</feature>
<feature type="transmembrane region" description="Helical" evidence="2">
    <location>
        <begin position="282"/>
        <end position="307"/>
    </location>
</feature>
<dbReference type="SUPFAM" id="SSF52833">
    <property type="entry name" value="Thioredoxin-like"/>
    <property type="match status" value="1"/>
</dbReference>
<keyword evidence="2" id="KW-0472">Membrane</keyword>
<dbReference type="GeneID" id="74306174"/>
<feature type="transmembrane region" description="Helical" evidence="2">
    <location>
        <begin position="313"/>
        <end position="334"/>
    </location>
</feature>
<feature type="transmembrane region" description="Helical" evidence="2">
    <location>
        <begin position="554"/>
        <end position="577"/>
    </location>
</feature>
<name>A0A9E7TKF7_9EURY</name>
<organism evidence="3 4">
    <name type="scientific">Methanoplanus endosymbiosus</name>
    <dbReference type="NCBI Taxonomy" id="33865"/>
    <lineage>
        <taxon>Archaea</taxon>
        <taxon>Methanobacteriati</taxon>
        <taxon>Methanobacteriota</taxon>
        <taxon>Stenosarchaea group</taxon>
        <taxon>Methanomicrobia</taxon>
        <taxon>Methanomicrobiales</taxon>
        <taxon>Methanomicrobiaceae</taxon>
        <taxon>Methanoplanus</taxon>
    </lineage>
</organism>
<dbReference type="Gene3D" id="3.40.30.10">
    <property type="entry name" value="Glutaredoxin"/>
    <property type="match status" value="1"/>
</dbReference>
<dbReference type="InterPro" id="IPR036249">
    <property type="entry name" value="Thioredoxin-like_sf"/>
</dbReference>
<reference evidence="3" key="1">
    <citation type="submission" date="2022-04" db="EMBL/GenBank/DDBJ databases">
        <title>Complete genome of Methanoplanus endosymbiosus DSM 3599.</title>
        <authorList>
            <person name="Chen S.-C."/>
            <person name="You Y.-T."/>
            <person name="Zhou Y.-Z."/>
            <person name="Lai M.-C."/>
        </authorList>
    </citation>
    <scope>NUCLEOTIDE SEQUENCE</scope>
    <source>
        <strain evidence="3">DSM 3599</strain>
    </source>
</reference>
<gene>
    <name evidence="3" type="ORF">L6E24_00725</name>
</gene>
<evidence type="ECO:0000313" key="3">
    <source>
        <dbReference type="EMBL" id="UUX92684.1"/>
    </source>
</evidence>
<feature type="transmembrane region" description="Helical" evidence="2">
    <location>
        <begin position="244"/>
        <end position="270"/>
    </location>
</feature>
<keyword evidence="2" id="KW-1133">Transmembrane helix</keyword>
<dbReference type="AlphaFoldDB" id="A0A9E7TKF7"/>
<dbReference type="CDD" id="cd02947">
    <property type="entry name" value="TRX_family"/>
    <property type="match status" value="1"/>
</dbReference>
<feature type="transmembrane region" description="Helical" evidence="2">
    <location>
        <begin position="511"/>
        <end position="533"/>
    </location>
</feature>
<evidence type="ECO:0000256" key="1">
    <source>
        <dbReference type="SAM" id="MobiDB-lite"/>
    </source>
</evidence>
<dbReference type="EMBL" id="CP096115">
    <property type="protein sequence ID" value="UUX92684.1"/>
    <property type="molecule type" value="Genomic_DNA"/>
</dbReference>
<accession>A0A9E7TKF7</accession>
<evidence type="ECO:0000256" key="2">
    <source>
        <dbReference type="SAM" id="Phobius"/>
    </source>
</evidence>
<keyword evidence="2" id="KW-0812">Transmembrane</keyword>
<dbReference type="RefSeq" id="WP_257742828.1">
    <property type="nucleotide sequence ID" value="NZ_CP096115.1"/>
</dbReference>
<dbReference type="KEGG" id="mend:L6E24_00725"/>
<feature type="compositionally biased region" description="Acidic residues" evidence="1">
    <location>
        <begin position="369"/>
        <end position="378"/>
    </location>
</feature>
<keyword evidence="4" id="KW-1185">Reference proteome</keyword>
<feature type="compositionally biased region" description="Basic and acidic residues" evidence="1">
    <location>
        <begin position="379"/>
        <end position="394"/>
    </location>
</feature>
<sequence>MDKAGLIKYITLSAAVFLIFIGIAGAMGSSPDIYNNNTELFSTNADAEAPLPNIISFSEENLSSTSDKDLISKESTAKNQNNYTDEEESINILSGKELNPENSALKSSNTSINFFYSERCGACHKALPVVKELSAKYPNIPVYYYDTYNSPKNRSVMYTFAAYYGVDYPAYPNLFAGNSIYLEGFTEINNNIEDLFIAYDSGLIPDYEYEAKWQDKQEGNISPDNSGGDSYIRNSGDGGNFGEVGLPLVLIGGLLDGINPCAISVLLILLASLSAAGSRRTILSAGISYTFAVFIFYTLAGVGILAITGFAGISFYFSLFAFAVALLAGILSIYEGVTGRHQDFIRIPESAKGILKKYYGKLQENKEFSDEESGDDDEAKDRKKSEDKYVSGNDHKFRDNKEIKVVNEVLPEDKTLPSAGNLSDKITSDDIISEAEKREQNISYGHNPSGKNTGCIVATAFILGTLASMFELPCTGGIYVAVLSMISNSFSGSLGASGFSGLMSGNFTTGIIYLLLYNLMFILPLVFIILLMASGLPAGKTEKIDAFRTEKRRAIRIISGIVMIILAIYLGLGISGII</sequence>
<proteinExistence type="predicted"/>
<dbReference type="Proteomes" id="UP001060368">
    <property type="component" value="Chromosome"/>
</dbReference>